<keyword evidence="1" id="KW-0813">Transport</keyword>
<accession>A0A918DV06</accession>
<keyword evidence="3 5" id="KW-0479">Metal-binding</keyword>
<dbReference type="EMBL" id="BMLT01000009">
    <property type="protein sequence ID" value="GGO85369.1"/>
    <property type="molecule type" value="Genomic_DNA"/>
</dbReference>
<evidence type="ECO:0008006" key="8">
    <source>
        <dbReference type="Google" id="ProtNLM"/>
    </source>
</evidence>
<reference evidence="6 7" key="1">
    <citation type="journal article" date="2014" name="Int. J. Syst. Evol. Microbiol.">
        <title>Complete genome sequence of Corynebacterium casei LMG S-19264T (=DSM 44701T), isolated from a smear-ripened cheese.</title>
        <authorList>
            <consortium name="US DOE Joint Genome Institute (JGI-PGF)"/>
            <person name="Walter F."/>
            <person name="Albersmeier A."/>
            <person name="Kalinowski J."/>
            <person name="Ruckert C."/>
        </authorList>
    </citation>
    <scope>NUCLEOTIDE SEQUENCE [LARGE SCALE GENOMIC DNA]</scope>
    <source>
        <strain evidence="6 7">CGMCC 1.7286</strain>
    </source>
</reference>
<dbReference type="GO" id="GO:0019825">
    <property type="term" value="F:oxygen binding"/>
    <property type="evidence" value="ECO:0007669"/>
    <property type="project" value="InterPro"/>
</dbReference>
<evidence type="ECO:0000256" key="5">
    <source>
        <dbReference type="PIRSR" id="PIRSR601486-1"/>
    </source>
</evidence>
<keyword evidence="7" id="KW-1185">Reference proteome</keyword>
<dbReference type="Pfam" id="PF01152">
    <property type="entry name" value="Bac_globin"/>
    <property type="match status" value="1"/>
</dbReference>
<dbReference type="CDD" id="cd00454">
    <property type="entry name" value="TrHb1_N"/>
    <property type="match status" value="1"/>
</dbReference>
<dbReference type="InterPro" id="IPR009050">
    <property type="entry name" value="Globin-like_sf"/>
</dbReference>
<evidence type="ECO:0000256" key="4">
    <source>
        <dbReference type="ARBA" id="ARBA00023004"/>
    </source>
</evidence>
<evidence type="ECO:0000256" key="3">
    <source>
        <dbReference type="ARBA" id="ARBA00022723"/>
    </source>
</evidence>
<name>A0A918DV06_9GAMM</name>
<protein>
    <recommendedName>
        <fullName evidence="8">Group 1 truncated hemoglobin</fullName>
    </recommendedName>
</protein>
<gene>
    <name evidence="6" type="ORF">GCM10011348_33740</name>
</gene>
<evidence type="ECO:0000256" key="1">
    <source>
        <dbReference type="ARBA" id="ARBA00022448"/>
    </source>
</evidence>
<evidence type="ECO:0000313" key="6">
    <source>
        <dbReference type="EMBL" id="GGO85369.1"/>
    </source>
</evidence>
<dbReference type="AlphaFoldDB" id="A0A918DV06"/>
<comment type="caution">
    <text evidence="6">The sequence shown here is derived from an EMBL/GenBank/DDBJ whole genome shotgun (WGS) entry which is preliminary data.</text>
</comment>
<dbReference type="GO" id="GO:0020037">
    <property type="term" value="F:heme binding"/>
    <property type="evidence" value="ECO:0007669"/>
    <property type="project" value="InterPro"/>
</dbReference>
<evidence type="ECO:0000313" key="7">
    <source>
        <dbReference type="Proteomes" id="UP000599578"/>
    </source>
</evidence>
<dbReference type="Gene3D" id="1.10.490.10">
    <property type="entry name" value="Globins"/>
    <property type="match status" value="1"/>
</dbReference>
<dbReference type="InterPro" id="IPR001486">
    <property type="entry name" value="Hemoglobin_trunc"/>
</dbReference>
<proteinExistence type="predicted"/>
<keyword evidence="4 5" id="KW-0408">Iron</keyword>
<evidence type="ECO:0000256" key="2">
    <source>
        <dbReference type="ARBA" id="ARBA00022617"/>
    </source>
</evidence>
<feature type="binding site" description="distal binding residue" evidence="5">
    <location>
        <position position="21"/>
    </location>
    <ligand>
        <name>heme</name>
        <dbReference type="ChEBI" id="CHEBI:30413"/>
    </ligand>
    <ligandPart>
        <name>Fe</name>
        <dbReference type="ChEBI" id="CHEBI:18248"/>
    </ligandPart>
</feature>
<dbReference type="SUPFAM" id="SSF46458">
    <property type="entry name" value="Globin-like"/>
    <property type="match status" value="1"/>
</dbReference>
<sequence>MVCQVTGGACEYTGRDMKAAHAHLNITAAEWDRMVELFKQVLDKHEVPETESGELLEIIGSTRGDIVVE</sequence>
<dbReference type="GO" id="GO:0046872">
    <property type="term" value="F:metal ion binding"/>
    <property type="evidence" value="ECO:0007669"/>
    <property type="project" value="UniProtKB-KW"/>
</dbReference>
<keyword evidence="2 5" id="KW-0349">Heme</keyword>
<organism evidence="6 7">
    <name type="scientific">Marinobacterium nitratireducens</name>
    <dbReference type="NCBI Taxonomy" id="518897"/>
    <lineage>
        <taxon>Bacteria</taxon>
        <taxon>Pseudomonadati</taxon>
        <taxon>Pseudomonadota</taxon>
        <taxon>Gammaproteobacteria</taxon>
        <taxon>Oceanospirillales</taxon>
        <taxon>Oceanospirillaceae</taxon>
        <taxon>Marinobacterium</taxon>
    </lineage>
</organism>
<dbReference type="InterPro" id="IPR012292">
    <property type="entry name" value="Globin/Proto"/>
</dbReference>
<dbReference type="Proteomes" id="UP000599578">
    <property type="component" value="Unassembled WGS sequence"/>
</dbReference>